<evidence type="ECO:0000313" key="2">
    <source>
        <dbReference type="EMBL" id="MCK8676010.1"/>
    </source>
</evidence>
<dbReference type="InterPro" id="IPR038721">
    <property type="entry name" value="IS701-like_DDE_dom"/>
</dbReference>
<organism evidence="2 3">
    <name type="scientific">Streptomyces lichenis</name>
    <dbReference type="NCBI Taxonomy" id="2306967"/>
    <lineage>
        <taxon>Bacteria</taxon>
        <taxon>Bacillati</taxon>
        <taxon>Actinomycetota</taxon>
        <taxon>Actinomycetes</taxon>
        <taxon>Kitasatosporales</taxon>
        <taxon>Streptomycetaceae</taxon>
        <taxon>Streptomyces</taxon>
    </lineage>
</organism>
<dbReference type="Pfam" id="PF13546">
    <property type="entry name" value="DDE_5"/>
    <property type="match status" value="1"/>
</dbReference>
<reference evidence="2 3" key="1">
    <citation type="submission" date="2022-04" db="EMBL/GenBank/DDBJ databases">
        <title>Streptomyces sp. nov. LCR6-01 isolated from Lichen of Dirinaria sp.</title>
        <authorList>
            <person name="Kanchanasin P."/>
            <person name="Tanasupawat S."/>
            <person name="Phongsopitanun W."/>
        </authorList>
    </citation>
    <scope>NUCLEOTIDE SEQUENCE [LARGE SCALE GENOMIC DNA]</scope>
    <source>
        <strain evidence="2 3">LCR6-01</strain>
    </source>
</reference>
<accession>A0ABT0I3W2</accession>
<dbReference type="PANTHER" id="PTHR33627:SF1">
    <property type="entry name" value="TRANSPOSASE"/>
    <property type="match status" value="1"/>
</dbReference>
<gene>
    <name evidence="2" type="ORF">M1O15_00985</name>
</gene>
<feature type="domain" description="Transposase IS701-like DDE" evidence="1">
    <location>
        <begin position="19"/>
        <end position="255"/>
    </location>
</feature>
<evidence type="ECO:0000259" key="1">
    <source>
        <dbReference type="Pfam" id="PF13546"/>
    </source>
</evidence>
<name>A0ABT0I3W2_9ACTN</name>
<keyword evidence="3" id="KW-1185">Reference proteome</keyword>
<dbReference type="PANTHER" id="PTHR33627">
    <property type="entry name" value="TRANSPOSASE"/>
    <property type="match status" value="1"/>
</dbReference>
<proteinExistence type="predicted"/>
<dbReference type="RefSeq" id="WP_248631202.1">
    <property type="nucleotide sequence ID" value="NZ_JALPTH010000001.1"/>
</dbReference>
<dbReference type="EMBL" id="JALPTH010000001">
    <property type="protein sequence ID" value="MCK8676010.1"/>
    <property type="molecule type" value="Genomic_DNA"/>
</dbReference>
<protein>
    <submittedName>
        <fullName evidence="2">Transposase</fullName>
    </submittedName>
</protein>
<comment type="caution">
    <text evidence="2">The sequence shown here is derived from an EMBL/GenBank/DDBJ whole genome shotgun (WGS) entry which is preliminary data.</text>
</comment>
<dbReference type="InterPro" id="IPR039365">
    <property type="entry name" value="IS701-like"/>
</dbReference>
<sequence>MLGDRSSQEPLSVADFADELFGCLARADQRRWAHAYLQALLLTPGKKTVRRLAATVSDSPTASQALHQFVNASPWDWKQVREDLSRQVERRARARAWVVAPAVLPKRGMHSCGVHRRFVAQEGRAVNCQLAVGAFLATDRGAMPVDWRLHLPESWLDSRPSRLRARIPDRAALRTPAGEALDLFDTAVRSGHPRFLPVVAHLGGHGDARELVAGLDARGADFLVAVPDSTPALLTPHLRPGVPVAHRRYRLFTDPRTGQCWLTNLVRHSAPELLALTGASLGVRSALDRLAVDFGLRDFEGRSFPGWHHHMTLLSAAYAYQALTREHPARAEVLARPA</sequence>
<dbReference type="Proteomes" id="UP001522868">
    <property type="component" value="Unassembled WGS sequence"/>
</dbReference>
<evidence type="ECO:0000313" key="3">
    <source>
        <dbReference type="Proteomes" id="UP001522868"/>
    </source>
</evidence>